<dbReference type="Gene3D" id="3.30.200.100">
    <property type="entry name" value="MucB/RseB, C-terminal domain"/>
    <property type="match status" value="1"/>
</dbReference>
<feature type="chain" id="PRO_5028997800" description="Sigma-E factor regulatory protein rseB" evidence="5">
    <location>
        <begin position="26"/>
        <end position="324"/>
    </location>
</feature>
<evidence type="ECO:0000256" key="5">
    <source>
        <dbReference type="SAM" id="SignalP"/>
    </source>
</evidence>
<reference evidence="8 9" key="1">
    <citation type="submission" date="2018-01" db="EMBL/GenBank/DDBJ databases">
        <title>Genome sequence of Iodobacter sp. strain PCH194 isolated from Indian Trans-Himalaya.</title>
        <authorList>
            <person name="Kumar V."/>
            <person name="Thakur V."/>
            <person name="Kumar S."/>
            <person name="Singh D."/>
        </authorList>
    </citation>
    <scope>NUCLEOTIDE SEQUENCE [LARGE SCALE GENOMIC DNA]</scope>
    <source>
        <strain evidence="8 9">PCH194</strain>
    </source>
</reference>
<dbReference type="Proteomes" id="UP000515917">
    <property type="component" value="Chromosome"/>
</dbReference>
<keyword evidence="9" id="KW-1185">Reference proteome</keyword>
<keyword evidence="4" id="KW-0574">Periplasm</keyword>
<dbReference type="PANTHER" id="PTHR38782">
    <property type="match status" value="1"/>
</dbReference>
<dbReference type="AlphaFoldDB" id="A0A7G3GCT0"/>
<proteinExistence type="inferred from homology"/>
<dbReference type="GO" id="GO:0030288">
    <property type="term" value="C:outer membrane-bounded periplasmic space"/>
    <property type="evidence" value="ECO:0007669"/>
    <property type="project" value="TreeGrafter"/>
</dbReference>
<gene>
    <name evidence="8" type="ORF">C1H71_17420</name>
</gene>
<evidence type="ECO:0000259" key="7">
    <source>
        <dbReference type="Pfam" id="PF17188"/>
    </source>
</evidence>
<dbReference type="InterPro" id="IPR033434">
    <property type="entry name" value="MucB/RseB_N"/>
</dbReference>
<dbReference type="Pfam" id="PF17188">
    <property type="entry name" value="MucB_RseB_C"/>
    <property type="match status" value="1"/>
</dbReference>
<name>A0A7G3GCT0_9NEIS</name>
<evidence type="ECO:0000256" key="1">
    <source>
        <dbReference type="ARBA" id="ARBA00004418"/>
    </source>
</evidence>
<dbReference type="Gene3D" id="2.50.20.10">
    <property type="entry name" value="Lipoprotein localisation LolA/LolB/LppX"/>
    <property type="match status" value="1"/>
</dbReference>
<accession>A0A7G3GCT0</accession>
<organism evidence="8 9">
    <name type="scientific">Iodobacter fluviatilis</name>
    <dbReference type="NCBI Taxonomy" id="537"/>
    <lineage>
        <taxon>Bacteria</taxon>
        <taxon>Pseudomonadati</taxon>
        <taxon>Pseudomonadota</taxon>
        <taxon>Betaproteobacteria</taxon>
        <taxon>Neisseriales</taxon>
        <taxon>Chitinibacteraceae</taxon>
        <taxon>Iodobacter</taxon>
    </lineage>
</organism>
<keyword evidence="3 5" id="KW-0732">Signal</keyword>
<dbReference type="KEGG" id="ifl:C1H71_17420"/>
<dbReference type="Pfam" id="PF03888">
    <property type="entry name" value="MucB_RseB"/>
    <property type="match status" value="1"/>
</dbReference>
<dbReference type="PIRSF" id="PIRSF005427">
    <property type="entry name" value="RseB"/>
    <property type="match status" value="1"/>
</dbReference>
<dbReference type="GO" id="GO:0045152">
    <property type="term" value="F:antisigma factor binding"/>
    <property type="evidence" value="ECO:0007669"/>
    <property type="project" value="TreeGrafter"/>
</dbReference>
<protein>
    <recommendedName>
        <fullName evidence="10">Sigma-E factor regulatory protein rseB</fullName>
    </recommendedName>
</protein>
<comment type="subcellular location">
    <subcellularLocation>
        <location evidence="1">Periplasm</location>
    </subcellularLocation>
</comment>
<dbReference type="RefSeq" id="WP_130107645.1">
    <property type="nucleotide sequence ID" value="NZ_CP025781.1"/>
</dbReference>
<evidence type="ECO:0000256" key="2">
    <source>
        <dbReference type="ARBA" id="ARBA00008150"/>
    </source>
</evidence>
<evidence type="ECO:0000313" key="9">
    <source>
        <dbReference type="Proteomes" id="UP000515917"/>
    </source>
</evidence>
<feature type="domain" description="MucB/RseB C-terminal" evidence="7">
    <location>
        <begin position="229"/>
        <end position="317"/>
    </location>
</feature>
<evidence type="ECO:0000313" key="8">
    <source>
        <dbReference type="EMBL" id="QBC45136.1"/>
    </source>
</evidence>
<dbReference type="GO" id="GO:0032885">
    <property type="term" value="P:regulation of polysaccharide biosynthetic process"/>
    <property type="evidence" value="ECO:0007669"/>
    <property type="project" value="TreeGrafter"/>
</dbReference>
<dbReference type="InterPro" id="IPR038484">
    <property type="entry name" value="MucB/RseB_C_sf"/>
</dbReference>
<feature type="signal peptide" evidence="5">
    <location>
        <begin position="1"/>
        <end position="25"/>
    </location>
</feature>
<comment type="similarity">
    <text evidence="2">Belongs to the RseB family.</text>
</comment>
<evidence type="ECO:0000256" key="4">
    <source>
        <dbReference type="ARBA" id="ARBA00022764"/>
    </source>
</evidence>
<evidence type="ECO:0008006" key="10">
    <source>
        <dbReference type="Google" id="ProtNLM"/>
    </source>
</evidence>
<sequence length="324" mass="36543">MSDLLDRLKPLVLCISLFLPVSAWAASELNNSDAAILINRMVAAAKQADFQGTFMHQHGDSTETFRIVHVGSELLEIERRESLDGPRREYVRKGDQISIYLPSKRPVSLDRRFSSKLFPQHLPETAEAVLLNYKLKKLGMERVAGLNAQVFELEPRDVFRFPMRLWMHTDSGLILKSERLGPYSQPVELFVFSNLVLGKFDRALLNPVNPLRPVVVESNQGVASSPVEPLWQIEHLPRGFRFLKSIQRTLLGKEMPVVQHLYSDGLVTVSVFLEPAVAEVKEAASHQSAMHMYVRQIDGKMVTVLGEVPADAVKAFAYAFNPRK</sequence>
<evidence type="ECO:0000256" key="3">
    <source>
        <dbReference type="ARBA" id="ARBA00022729"/>
    </source>
</evidence>
<feature type="domain" description="MucB/RseB N-terminal" evidence="6">
    <location>
        <begin position="34"/>
        <end position="199"/>
    </location>
</feature>
<dbReference type="InterPro" id="IPR005588">
    <property type="entry name" value="MucB_RseB"/>
</dbReference>
<dbReference type="PANTHER" id="PTHR38782:SF1">
    <property type="entry name" value="SIGMA-E FACTOR REGULATORY PROTEIN RSEB"/>
    <property type="match status" value="1"/>
</dbReference>
<evidence type="ECO:0000259" key="6">
    <source>
        <dbReference type="Pfam" id="PF03888"/>
    </source>
</evidence>
<dbReference type="InterPro" id="IPR033436">
    <property type="entry name" value="MucB/RseB_C"/>
</dbReference>
<dbReference type="EMBL" id="CP025781">
    <property type="protein sequence ID" value="QBC45136.1"/>
    <property type="molecule type" value="Genomic_DNA"/>
</dbReference>
<dbReference type="CDD" id="cd16327">
    <property type="entry name" value="RseB"/>
    <property type="match status" value="1"/>
</dbReference>